<gene>
    <name evidence="2" type="ORF">EV643_11375</name>
</gene>
<reference evidence="2 3" key="1">
    <citation type="submission" date="2019-03" db="EMBL/GenBank/DDBJ databases">
        <title>Genomic Encyclopedia of Type Strains, Phase III (KMG-III): the genomes of soil and plant-associated and newly described type strains.</title>
        <authorList>
            <person name="Whitman W."/>
        </authorList>
    </citation>
    <scope>NUCLEOTIDE SEQUENCE [LARGE SCALE GENOMIC DNA]</scope>
    <source>
        <strain evidence="2 3">VKM Ac-2527</strain>
    </source>
</reference>
<organism evidence="2 3">
    <name type="scientific">Kribbella caucasensis</name>
    <dbReference type="NCBI Taxonomy" id="2512215"/>
    <lineage>
        <taxon>Bacteria</taxon>
        <taxon>Bacillati</taxon>
        <taxon>Actinomycetota</taxon>
        <taxon>Actinomycetes</taxon>
        <taxon>Propionibacteriales</taxon>
        <taxon>Kribbellaceae</taxon>
        <taxon>Kribbella</taxon>
    </lineage>
</organism>
<dbReference type="InterPro" id="IPR024079">
    <property type="entry name" value="MetalloPept_cat_dom_sf"/>
</dbReference>
<evidence type="ECO:0000313" key="2">
    <source>
        <dbReference type="EMBL" id="TDO45302.1"/>
    </source>
</evidence>
<feature type="signal peptide" evidence="1">
    <location>
        <begin position="1"/>
        <end position="32"/>
    </location>
</feature>
<dbReference type="GO" id="GO:0008237">
    <property type="term" value="F:metallopeptidase activity"/>
    <property type="evidence" value="ECO:0007669"/>
    <property type="project" value="InterPro"/>
</dbReference>
<proteinExistence type="predicted"/>
<name>A0A4R6KC50_9ACTN</name>
<keyword evidence="3" id="KW-1185">Reference proteome</keyword>
<accession>A0A4R6KC50</accession>
<dbReference type="EMBL" id="SNWQ01000013">
    <property type="protein sequence ID" value="TDO45302.1"/>
    <property type="molecule type" value="Genomic_DNA"/>
</dbReference>
<comment type="caution">
    <text evidence="2">The sequence shown here is derived from an EMBL/GenBank/DDBJ whole genome shotgun (WGS) entry which is preliminary data.</text>
</comment>
<feature type="chain" id="PRO_5020937918" description="Matrixin" evidence="1">
    <location>
        <begin position="33"/>
        <end position="283"/>
    </location>
</feature>
<protein>
    <recommendedName>
        <fullName evidence="4">Matrixin</fullName>
    </recommendedName>
</protein>
<dbReference type="RefSeq" id="WP_133802648.1">
    <property type="nucleotide sequence ID" value="NZ_SNWQ01000013.1"/>
</dbReference>
<dbReference type="Proteomes" id="UP000295388">
    <property type="component" value="Unassembled WGS sequence"/>
</dbReference>
<dbReference type="InterPro" id="IPR006311">
    <property type="entry name" value="TAT_signal"/>
</dbReference>
<dbReference type="SUPFAM" id="SSF55486">
    <property type="entry name" value="Metalloproteases ('zincins'), catalytic domain"/>
    <property type="match status" value="1"/>
</dbReference>
<dbReference type="OrthoDB" id="7594344at2"/>
<dbReference type="Gene3D" id="3.40.390.10">
    <property type="entry name" value="Collagenase (Catalytic Domain)"/>
    <property type="match status" value="1"/>
</dbReference>
<evidence type="ECO:0000313" key="3">
    <source>
        <dbReference type="Proteomes" id="UP000295388"/>
    </source>
</evidence>
<dbReference type="AlphaFoldDB" id="A0A4R6KC50"/>
<keyword evidence="1" id="KW-0732">Signal</keyword>
<evidence type="ECO:0008006" key="4">
    <source>
        <dbReference type="Google" id="ProtNLM"/>
    </source>
</evidence>
<evidence type="ECO:0000256" key="1">
    <source>
        <dbReference type="SAM" id="SignalP"/>
    </source>
</evidence>
<sequence length="283" mass="29809">MRFINRRTVAAGATALLALATAGAAWGPAASAATVTQPTTADAASVAPPATAAAAASKQADDDEVVVVTRNGLGVITAITRYEPAGSAERLRAQLRARGITGVLNAGEKVETKQNAVLACPTYGTAAAWCNHAWAYNGFNDPQVYFLDHTPAGYPVTNAVADWYQSPGIDAYYRWHTQGCPGGGRHCVHVYAVNSSLSWYGQTSWAANAPNGPAKVELNTRLLSNTTQRRKTTCHELGHALGLDHNSSTNSCLKSGTVGAGWSVRPSSQDFQVLNLLYPRPGT</sequence>
<dbReference type="PROSITE" id="PS51318">
    <property type="entry name" value="TAT"/>
    <property type="match status" value="1"/>
</dbReference>